<reference evidence="3 4" key="1">
    <citation type="submission" date="2016-05" db="EMBL/GenBank/DDBJ databases">
        <title>A degradative enzymes factory behind the ericoid mycorrhizal symbiosis.</title>
        <authorList>
            <consortium name="DOE Joint Genome Institute"/>
            <person name="Martino E."/>
            <person name="Morin E."/>
            <person name="Grelet G."/>
            <person name="Kuo A."/>
            <person name="Kohler A."/>
            <person name="Daghino S."/>
            <person name="Barry K."/>
            <person name="Choi C."/>
            <person name="Cichocki N."/>
            <person name="Clum A."/>
            <person name="Copeland A."/>
            <person name="Hainaut M."/>
            <person name="Haridas S."/>
            <person name="Labutti K."/>
            <person name="Lindquist E."/>
            <person name="Lipzen A."/>
            <person name="Khouja H.-R."/>
            <person name="Murat C."/>
            <person name="Ohm R."/>
            <person name="Olson A."/>
            <person name="Spatafora J."/>
            <person name="Veneault-Fourrey C."/>
            <person name="Henrissat B."/>
            <person name="Grigoriev I."/>
            <person name="Martin F."/>
            <person name="Perotto S."/>
        </authorList>
    </citation>
    <scope>NUCLEOTIDE SEQUENCE [LARGE SCALE GENOMIC DNA]</scope>
    <source>
        <strain evidence="3 4">UAMH 7357</strain>
    </source>
</reference>
<dbReference type="InterPro" id="IPR056002">
    <property type="entry name" value="DUF7580"/>
</dbReference>
<accession>A0A2J6PKI8</accession>
<keyword evidence="4" id="KW-1185">Reference proteome</keyword>
<dbReference type="STRING" id="1745343.A0A2J6PKI8"/>
<evidence type="ECO:0000259" key="2">
    <source>
        <dbReference type="Pfam" id="PF24476"/>
    </source>
</evidence>
<organism evidence="3 4">
    <name type="scientific">Hyaloscypha hepaticicola</name>
    <dbReference type="NCBI Taxonomy" id="2082293"/>
    <lineage>
        <taxon>Eukaryota</taxon>
        <taxon>Fungi</taxon>
        <taxon>Dikarya</taxon>
        <taxon>Ascomycota</taxon>
        <taxon>Pezizomycotina</taxon>
        <taxon>Leotiomycetes</taxon>
        <taxon>Helotiales</taxon>
        <taxon>Hyaloscyphaceae</taxon>
        <taxon>Hyaloscypha</taxon>
    </lineage>
</organism>
<dbReference type="PANTHER" id="PTHR35186">
    <property type="entry name" value="ANK_REP_REGION DOMAIN-CONTAINING PROTEIN"/>
    <property type="match status" value="1"/>
</dbReference>
<name>A0A2J6PKI8_9HELO</name>
<evidence type="ECO:0000256" key="1">
    <source>
        <dbReference type="SAM" id="SignalP"/>
    </source>
</evidence>
<feature type="domain" description="DUF7580" evidence="2">
    <location>
        <begin position="404"/>
        <end position="638"/>
    </location>
</feature>
<dbReference type="Proteomes" id="UP000235672">
    <property type="component" value="Unassembled WGS sequence"/>
</dbReference>
<evidence type="ECO:0000313" key="4">
    <source>
        <dbReference type="Proteomes" id="UP000235672"/>
    </source>
</evidence>
<dbReference type="Pfam" id="PF24476">
    <property type="entry name" value="DUF7580"/>
    <property type="match status" value="1"/>
</dbReference>
<dbReference type="OrthoDB" id="3565018at2759"/>
<proteinExistence type="predicted"/>
<dbReference type="EMBL" id="KZ613521">
    <property type="protein sequence ID" value="PMD14530.1"/>
    <property type="molecule type" value="Genomic_DNA"/>
</dbReference>
<dbReference type="AlphaFoldDB" id="A0A2J6PKI8"/>
<dbReference type="PANTHER" id="PTHR35186:SF4">
    <property type="entry name" value="PRION-INHIBITION AND PROPAGATION HELO DOMAIN-CONTAINING PROTEIN"/>
    <property type="match status" value="1"/>
</dbReference>
<keyword evidence="1" id="KW-0732">Signal</keyword>
<sequence length="646" mass="73348">MSGVEIAGFVLAALPLMISGLEHYRESAEVLETWWKIKREYQKCMRNLKYHKVAFEENLEELLLPLIADEVKLHRLLNDPGGSEWKDPKLEALLQQRMPKTYSSYMDTMESMLETIKGLEESLGTDKTHFQSHVSIEGEHVEASTNGQMSIMAHVTSNIEYHSQRIRLAFNKDVRKQLFDDFGDQNLRLRDILGSSDRLAGLRRARVSTAVNSALWKFWSHGNAVFNLLTEAWSCKCQAFHHANLLLQHRVVPTVNFRVVFWFKAHLAGALSAQVPWAWQDTRIKLLQETSMPTVISIPVPINTKSPIPIVKQALTQSKTPQQAIEPPISSSKPTKKFFSMDKFRYSKNSPTSSTAKSIAKHGVMPTATSCSIPTATPNQKSTTTKTKVAFADPTPVQDEDPQTPKIINLCSKIAECSSDLSRYGYLEGEARQYLVEPICCMNKKPQKYITLETLLSKSSQIHLTRRQRFLIALILASSHVQLHPTPWLKSKWTKKDILFLYDPQDPTKIGTDQPFISRSLSKSLQQITTSTQTSDSIYTFQDSIRNLGIMLLELCFGTAIEDHRVRPKVDVDDEQILNLINYAAADHWARDVVEEAGPEYSDAVNWCLHHTPERSGLDGMDEKWRENMFAKVVEPLKACHDQLVK</sequence>
<protein>
    <recommendedName>
        <fullName evidence="2">DUF7580 domain-containing protein</fullName>
    </recommendedName>
</protein>
<gene>
    <name evidence="3" type="ORF">NA56DRAFT_693937</name>
</gene>
<evidence type="ECO:0000313" key="3">
    <source>
        <dbReference type="EMBL" id="PMD14530.1"/>
    </source>
</evidence>
<feature type="chain" id="PRO_5014344825" description="DUF7580 domain-containing protein" evidence="1">
    <location>
        <begin position="21"/>
        <end position="646"/>
    </location>
</feature>
<feature type="signal peptide" evidence="1">
    <location>
        <begin position="1"/>
        <end position="20"/>
    </location>
</feature>